<dbReference type="EMBL" id="JAGYWB010000011">
    <property type="protein sequence ID" value="KAI0505072.1"/>
    <property type="molecule type" value="Genomic_DNA"/>
</dbReference>
<dbReference type="InterPro" id="IPR022251">
    <property type="entry name" value="DUF3774_wound-induced"/>
</dbReference>
<dbReference type="OrthoDB" id="767544at2759"/>
<name>A0A8T3B7P4_DENNO</name>
<sequence>MASANRASWIVAASISAVETLKDQGGLCRWNYFMRSLHQKANKEMGSFSLTRRTPSSSSSSTTSMMAPGNRVLNTKGEQAKRAEESFRKVMYLSCWGPN</sequence>
<comment type="caution">
    <text evidence="2">The sequence shown here is derived from an EMBL/GenBank/DDBJ whole genome shotgun (WGS) entry which is preliminary data.</text>
</comment>
<dbReference type="Pfam" id="PF12609">
    <property type="entry name" value="DUF3774"/>
    <property type="match status" value="1"/>
</dbReference>
<evidence type="ECO:0000313" key="2">
    <source>
        <dbReference type="EMBL" id="KAI0505072.1"/>
    </source>
</evidence>
<reference evidence="2" key="1">
    <citation type="journal article" date="2022" name="Front. Genet.">
        <title>Chromosome-Scale Assembly of the Dendrobium nobile Genome Provides Insights Into the Molecular Mechanism of the Biosynthesis of the Medicinal Active Ingredient of Dendrobium.</title>
        <authorList>
            <person name="Xu Q."/>
            <person name="Niu S.-C."/>
            <person name="Li K.-L."/>
            <person name="Zheng P.-J."/>
            <person name="Zhang X.-J."/>
            <person name="Jia Y."/>
            <person name="Liu Y."/>
            <person name="Niu Y.-X."/>
            <person name="Yu L.-H."/>
            <person name="Chen D.-F."/>
            <person name="Zhang G.-Q."/>
        </authorList>
    </citation>
    <scope>NUCLEOTIDE SEQUENCE</scope>
    <source>
        <tissue evidence="2">Leaf</tissue>
    </source>
</reference>
<protein>
    <recommendedName>
        <fullName evidence="4">Wound-responsive family protein</fullName>
    </recommendedName>
</protein>
<dbReference type="AlphaFoldDB" id="A0A8T3B7P4"/>
<feature type="region of interest" description="Disordered" evidence="1">
    <location>
        <begin position="45"/>
        <end position="80"/>
    </location>
</feature>
<evidence type="ECO:0008006" key="4">
    <source>
        <dbReference type="Google" id="ProtNLM"/>
    </source>
</evidence>
<organism evidence="2 3">
    <name type="scientific">Dendrobium nobile</name>
    <name type="common">Orchid</name>
    <dbReference type="NCBI Taxonomy" id="94219"/>
    <lineage>
        <taxon>Eukaryota</taxon>
        <taxon>Viridiplantae</taxon>
        <taxon>Streptophyta</taxon>
        <taxon>Embryophyta</taxon>
        <taxon>Tracheophyta</taxon>
        <taxon>Spermatophyta</taxon>
        <taxon>Magnoliopsida</taxon>
        <taxon>Liliopsida</taxon>
        <taxon>Asparagales</taxon>
        <taxon>Orchidaceae</taxon>
        <taxon>Epidendroideae</taxon>
        <taxon>Malaxideae</taxon>
        <taxon>Dendrobiinae</taxon>
        <taxon>Dendrobium</taxon>
    </lineage>
</organism>
<feature type="compositionally biased region" description="Low complexity" evidence="1">
    <location>
        <begin position="47"/>
        <end position="64"/>
    </location>
</feature>
<evidence type="ECO:0000313" key="3">
    <source>
        <dbReference type="Proteomes" id="UP000829196"/>
    </source>
</evidence>
<dbReference type="Proteomes" id="UP000829196">
    <property type="component" value="Unassembled WGS sequence"/>
</dbReference>
<dbReference type="PANTHER" id="PTHR33090">
    <property type="entry name" value="DUF3774 DOMAIN PROTEIN-RELATED"/>
    <property type="match status" value="1"/>
</dbReference>
<keyword evidence="3" id="KW-1185">Reference proteome</keyword>
<accession>A0A8T3B7P4</accession>
<evidence type="ECO:0000256" key="1">
    <source>
        <dbReference type="SAM" id="MobiDB-lite"/>
    </source>
</evidence>
<gene>
    <name evidence="2" type="ORF">KFK09_016029</name>
</gene>
<proteinExistence type="predicted"/>